<feature type="region of interest" description="Disordered" evidence="1">
    <location>
        <begin position="459"/>
        <end position="513"/>
    </location>
</feature>
<feature type="compositionally biased region" description="Low complexity" evidence="1">
    <location>
        <begin position="498"/>
        <end position="513"/>
    </location>
</feature>
<feature type="compositionally biased region" description="Acidic residues" evidence="1">
    <location>
        <begin position="341"/>
        <end position="355"/>
    </location>
</feature>
<feature type="compositionally biased region" description="Polar residues" evidence="1">
    <location>
        <begin position="84"/>
        <end position="105"/>
    </location>
</feature>
<feature type="compositionally biased region" description="Polar residues" evidence="1">
    <location>
        <begin position="229"/>
        <end position="245"/>
    </location>
</feature>
<gene>
    <name evidence="2" type="ORF">CROQUDRAFT_669498</name>
</gene>
<feature type="region of interest" description="Disordered" evidence="1">
    <location>
        <begin position="324"/>
        <end position="357"/>
    </location>
</feature>
<name>A0A9P6NRN6_9BASI</name>
<evidence type="ECO:0000313" key="2">
    <source>
        <dbReference type="EMBL" id="KAG0149013.1"/>
    </source>
</evidence>
<protein>
    <submittedName>
        <fullName evidence="2">Uncharacterized protein</fullName>
    </submittedName>
</protein>
<keyword evidence="3" id="KW-1185">Reference proteome</keyword>
<feature type="region of interest" description="Disordered" evidence="1">
    <location>
        <begin position="161"/>
        <end position="197"/>
    </location>
</feature>
<feature type="region of interest" description="Disordered" evidence="1">
    <location>
        <begin position="1"/>
        <end position="21"/>
    </location>
</feature>
<feature type="region of interest" description="Disordered" evidence="1">
    <location>
        <begin position="77"/>
        <end position="108"/>
    </location>
</feature>
<dbReference type="OrthoDB" id="2590746at2759"/>
<feature type="compositionally biased region" description="Polar residues" evidence="1">
    <location>
        <begin position="176"/>
        <end position="187"/>
    </location>
</feature>
<dbReference type="Proteomes" id="UP000886653">
    <property type="component" value="Unassembled WGS sequence"/>
</dbReference>
<evidence type="ECO:0000256" key="1">
    <source>
        <dbReference type="SAM" id="MobiDB-lite"/>
    </source>
</evidence>
<comment type="caution">
    <text evidence="2">The sequence shown here is derived from an EMBL/GenBank/DDBJ whole genome shotgun (WGS) entry which is preliminary data.</text>
</comment>
<feature type="region of interest" description="Disordered" evidence="1">
    <location>
        <begin position="371"/>
        <end position="401"/>
    </location>
</feature>
<dbReference type="EMBL" id="MU167231">
    <property type="protein sequence ID" value="KAG0149013.1"/>
    <property type="molecule type" value="Genomic_DNA"/>
</dbReference>
<organism evidence="2 3">
    <name type="scientific">Cronartium quercuum f. sp. fusiforme G11</name>
    <dbReference type="NCBI Taxonomy" id="708437"/>
    <lineage>
        <taxon>Eukaryota</taxon>
        <taxon>Fungi</taxon>
        <taxon>Dikarya</taxon>
        <taxon>Basidiomycota</taxon>
        <taxon>Pucciniomycotina</taxon>
        <taxon>Pucciniomycetes</taxon>
        <taxon>Pucciniales</taxon>
        <taxon>Coleosporiaceae</taxon>
        <taxon>Cronartium</taxon>
    </lineage>
</organism>
<feature type="compositionally biased region" description="Basic residues" evidence="1">
    <location>
        <begin position="280"/>
        <end position="289"/>
    </location>
</feature>
<dbReference type="AlphaFoldDB" id="A0A9P6NRN6"/>
<feature type="region of interest" description="Disordered" evidence="1">
    <location>
        <begin position="280"/>
        <end position="300"/>
    </location>
</feature>
<reference evidence="2" key="1">
    <citation type="submission" date="2013-11" db="EMBL/GenBank/DDBJ databases">
        <title>Genome sequence of the fusiform rust pathogen reveals effectors for host alternation and coevolution with pine.</title>
        <authorList>
            <consortium name="DOE Joint Genome Institute"/>
            <person name="Smith K."/>
            <person name="Pendleton A."/>
            <person name="Kubisiak T."/>
            <person name="Anderson C."/>
            <person name="Salamov A."/>
            <person name="Aerts A."/>
            <person name="Riley R."/>
            <person name="Clum A."/>
            <person name="Lindquist E."/>
            <person name="Ence D."/>
            <person name="Campbell M."/>
            <person name="Kronenberg Z."/>
            <person name="Feau N."/>
            <person name="Dhillon B."/>
            <person name="Hamelin R."/>
            <person name="Burleigh J."/>
            <person name="Smith J."/>
            <person name="Yandell M."/>
            <person name="Nelson C."/>
            <person name="Grigoriev I."/>
            <person name="Davis J."/>
        </authorList>
    </citation>
    <scope>NUCLEOTIDE SEQUENCE</scope>
    <source>
        <strain evidence="2">G11</strain>
    </source>
</reference>
<accession>A0A9P6NRN6</accession>
<proteinExistence type="predicted"/>
<evidence type="ECO:0000313" key="3">
    <source>
        <dbReference type="Proteomes" id="UP000886653"/>
    </source>
</evidence>
<feature type="region of interest" description="Disordered" evidence="1">
    <location>
        <begin position="212"/>
        <end position="250"/>
    </location>
</feature>
<sequence length="534" mass="57258">MANSTSLQSINTTNNSLPNSQSPLAITPLGLPAEVFIIVRPPPGKNHHPLNLQVQLVLPTLPTSAAAAAGLTLGSSTDVRRTPSVRSGQSSRSNRSLVSFASSEPSRGRRVTPLYNLQWHTVLPTWISDAGTDAKIARFVKKGIEIIDFASIEPEEIRREISTTSQVGPASPIYPASTSSNACSNGSGPIETDLKTGPSSWLKRMKIGLSASKRSSVTRPDPEPDTEEITSSVPNDGAMSSTGPSLGSGRRAEGYVWMVRRWLRPGAPEATVSVEWRKARKPVGTRKSTKTASSDPRRSLTIESLVSPQFSNRRSRHSLVLAEADVPDPNSPPLVRIPTSEELEEDGAEDSEPEDSERPWHCELVVLSCADTNTNEEGGNSRPDRRSYLGSLTPQPHHPRLVGKLSVPWKLEPLFPDDEQQEDGGQRSLGAMLSVEELKDLIVITSMWLIVKEELGGLSGRKGAKSSGTVSGRTNGLVGVKPTPLVLTKPSLGENGNSGLSTTTSSSSGSVLTSAVDQTPIMGRRTFGWPKLGK</sequence>